<dbReference type="EMBL" id="JASMQC010000009">
    <property type="protein sequence ID" value="KAK1942417.1"/>
    <property type="molecule type" value="Genomic_DNA"/>
</dbReference>
<keyword evidence="3" id="KW-1185">Reference proteome</keyword>
<protein>
    <submittedName>
        <fullName evidence="2">Uncharacterized protein</fullName>
    </submittedName>
</protein>
<accession>A0AAD9GPS1</accession>
<feature type="compositionally biased region" description="Basic and acidic residues" evidence="1">
    <location>
        <begin position="93"/>
        <end position="109"/>
    </location>
</feature>
<dbReference type="Proteomes" id="UP001259832">
    <property type="component" value="Unassembled WGS sequence"/>
</dbReference>
<feature type="compositionally biased region" description="Polar residues" evidence="1">
    <location>
        <begin position="489"/>
        <end position="502"/>
    </location>
</feature>
<feature type="region of interest" description="Disordered" evidence="1">
    <location>
        <begin position="433"/>
        <end position="522"/>
    </location>
</feature>
<evidence type="ECO:0000256" key="1">
    <source>
        <dbReference type="SAM" id="MobiDB-lite"/>
    </source>
</evidence>
<sequence>MTTEDEAAPPPPPLSPPPAQEETTIGKYIARFRYEKPQPREVRAAAQRSDFWWTKSPRYTRSPSPPSPSTWASGAFSFPDEEEEDIRDELDESKDKIPVEDEESVENKWRQRLGLSSSDVEQRINDGKDSELSDAKSPVSHLWSSEEWGAVNLEEDEMEEDPEKVIERVRRRLNWGSIPGMNTSTPTRINLMEPPMSINTDRRQLRTKPPLSPLFKREDTRDSFGYSSPSSWGTIEREFGDDQFVKASLSSADAKDMVANGKEEEKSRDFDEMKTTRSERSADAGETQSSHSELLYTDIADQGLRSSISSGGSYSSQKSEPRGELKDNSVLDENNEEGPATTDFKAAYENNTALDNPKENLQPAVPEVPNPPQLPPRSPARPNFALDLAMTSPDYNQSVRSQDSTSSSVQRVSETAKTLDNLVSLVVHSWESDLFSPTRPINDQQEHATGNGEDSNDNKVFEVPVSPDAKVPGTVGDPSEDNETKADQDSTVTADNLAQKPTQPDPGEEETESSQVPGEEDDKVVQMLLGRISLLEKALRQLDS</sequence>
<feature type="compositionally biased region" description="Basic and acidic residues" evidence="1">
    <location>
        <begin position="319"/>
        <end position="329"/>
    </location>
</feature>
<feature type="compositionally biased region" description="Basic and acidic residues" evidence="1">
    <location>
        <begin position="253"/>
        <end position="283"/>
    </location>
</feature>
<feature type="compositionally biased region" description="Low complexity" evidence="1">
    <location>
        <begin position="306"/>
        <end position="318"/>
    </location>
</feature>
<name>A0AAD9GPS1_9STRA</name>
<feature type="compositionally biased region" description="Basic and acidic residues" evidence="1">
    <location>
        <begin position="120"/>
        <end position="134"/>
    </location>
</feature>
<evidence type="ECO:0000313" key="2">
    <source>
        <dbReference type="EMBL" id="KAK1942417.1"/>
    </source>
</evidence>
<proteinExistence type="predicted"/>
<reference evidence="2" key="1">
    <citation type="submission" date="2023-08" db="EMBL/GenBank/DDBJ databases">
        <title>Reference Genome Resource for the Citrus Pathogen Phytophthora citrophthora.</title>
        <authorList>
            <person name="Moller H."/>
            <person name="Coetzee B."/>
            <person name="Rose L.J."/>
            <person name="Van Niekerk J.M."/>
        </authorList>
    </citation>
    <scope>NUCLEOTIDE SEQUENCE</scope>
    <source>
        <strain evidence="2">STE-U-9442</strain>
    </source>
</reference>
<feature type="compositionally biased region" description="Low complexity" evidence="1">
    <location>
        <begin position="397"/>
        <end position="413"/>
    </location>
</feature>
<evidence type="ECO:0000313" key="3">
    <source>
        <dbReference type="Proteomes" id="UP001259832"/>
    </source>
</evidence>
<gene>
    <name evidence="2" type="ORF">P3T76_005916</name>
</gene>
<organism evidence="2 3">
    <name type="scientific">Phytophthora citrophthora</name>
    <dbReference type="NCBI Taxonomy" id="4793"/>
    <lineage>
        <taxon>Eukaryota</taxon>
        <taxon>Sar</taxon>
        <taxon>Stramenopiles</taxon>
        <taxon>Oomycota</taxon>
        <taxon>Peronosporomycetes</taxon>
        <taxon>Peronosporales</taxon>
        <taxon>Peronosporaceae</taxon>
        <taxon>Phytophthora</taxon>
    </lineage>
</organism>
<feature type="compositionally biased region" description="Acidic residues" evidence="1">
    <location>
        <begin position="506"/>
        <end position="522"/>
    </location>
</feature>
<feature type="compositionally biased region" description="Pro residues" evidence="1">
    <location>
        <begin position="366"/>
        <end position="379"/>
    </location>
</feature>
<feature type="compositionally biased region" description="Pro residues" evidence="1">
    <location>
        <begin position="8"/>
        <end position="19"/>
    </location>
</feature>
<feature type="region of interest" description="Disordered" evidence="1">
    <location>
        <begin position="249"/>
        <end position="417"/>
    </location>
</feature>
<dbReference type="AlphaFoldDB" id="A0AAD9GPS1"/>
<feature type="compositionally biased region" description="Acidic residues" evidence="1">
    <location>
        <begin position="79"/>
        <end position="92"/>
    </location>
</feature>
<feature type="region of interest" description="Disordered" evidence="1">
    <location>
        <begin position="176"/>
        <end position="235"/>
    </location>
</feature>
<feature type="region of interest" description="Disordered" evidence="1">
    <location>
        <begin position="1"/>
        <end position="25"/>
    </location>
</feature>
<feature type="region of interest" description="Disordered" evidence="1">
    <location>
        <begin position="53"/>
        <end position="139"/>
    </location>
</feature>
<comment type="caution">
    <text evidence="2">The sequence shown here is derived from an EMBL/GenBank/DDBJ whole genome shotgun (WGS) entry which is preliminary data.</text>
</comment>